<dbReference type="AlphaFoldDB" id="C0QK07"/>
<dbReference type="KEGG" id="dat:HRM2_29460"/>
<dbReference type="Pfam" id="PF00857">
    <property type="entry name" value="Isochorismatase"/>
    <property type="match status" value="1"/>
</dbReference>
<dbReference type="InterPro" id="IPR000868">
    <property type="entry name" value="Isochorismatase-like_dom"/>
</dbReference>
<dbReference type="EMBL" id="CP001087">
    <property type="protein sequence ID" value="ACN16033.1"/>
    <property type="molecule type" value="Genomic_DNA"/>
</dbReference>
<dbReference type="RefSeq" id="WP_015904795.1">
    <property type="nucleotide sequence ID" value="NC_012108.1"/>
</dbReference>
<evidence type="ECO:0000313" key="3">
    <source>
        <dbReference type="Proteomes" id="UP000000442"/>
    </source>
</evidence>
<dbReference type="eggNOG" id="COG1335">
    <property type="taxonomic scope" value="Bacteria"/>
</dbReference>
<evidence type="ECO:0000313" key="2">
    <source>
        <dbReference type="EMBL" id="ACN16033.1"/>
    </source>
</evidence>
<evidence type="ECO:0000259" key="1">
    <source>
        <dbReference type="Pfam" id="PF00857"/>
    </source>
</evidence>
<dbReference type="Proteomes" id="UP000000442">
    <property type="component" value="Chromosome"/>
</dbReference>
<feature type="domain" description="Isochorismatase-like" evidence="1">
    <location>
        <begin position="7"/>
        <end position="155"/>
    </location>
</feature>
<sequence>MFEIDRTVLLLIDVQGRLAEMMYERNELFTSLKNLLKGMEILDIPVVWMEQLPDKLGSTTPEIAEIMAGSTPIAKHSFSCLLNPEFTRRFETLGRNQVLLTGIESHICVYQTGRDLIQKGCEVQIVTDCVSSRTKANKDLGIQRIRDAGGVATSCEMILFELMKEAQGEAFKKIVKLIK</sequence>
<dbReference type="InterPro" id="IPR036380">
    <property type="entry name" value="Isochorismatase-like_sf"/>
</dbReference>
<name>C0QK07_DESAH</name>
<gene>
    <name evidence="2" type="ordered locus">HRM2_29460</name>
</gene>
<accession>C0QK07</accession>
<dbReference type="PANTHER" id="PTHR14119">
    <property type="entry name" value="HYDROLASE"/>
    <property type="match status" value="1"/>
</dbReference>
<dbReference type="Gene3D" id="3.40.50.850">
    <property type="entry name" value="Isochorismatase-like"/>
    <property type="match status" value="1"/>
</dbReference>
<protein>
    <submittedName>
        <fullName evidence="2">YcaC-related amidohydrolase</fullName>
    </submittedName>
</protein>
<proteinExistence type="predicted"/>
<reference evidence="2 3" key="1">
    <citation type="journal article" date="2009" name="Environ. Microbiol.">
        <title>Genome sequence of Desulfobacterium autotrophicum HRM2, a marine sulfate reducer oxidizing organic carbon completely to carbon dioxide.</title>
        <authorList>
            <person name="Strittmatter A.W."/>
            <person name="Liesegang H."/>
            <person name="Rabus R."/>
            <person name="Decker I."/>
            <person name="Amann J."/>
            <person name="Andres S."/>
            <person name="Henne A."/>
            <person name="Fricke W.F."/>
            <person name="Martinez-Arias R."/>
            <person name="Bartels D."/>
            <person name="Goesmann A."/>
            <person name="Krause L."/>
            <person name="Puehler A."/>
            <person name="Klenk H.P."/>
            <person name="Richter M."/>
            <person name="Schuler M."/>
            <person name="Gloeckner F.O."/>
            <person name="Meyerdierks A."/>
            <person name="Gottschalk G."/>
            <person name="Amann R."/>
        </authorList>
    </citation>
    <scope>NUCLEOTIDE SEQUENCE [LARGE SCALE GENOMIC DNA]</scope>
    <source>
        <strain evidence="3">ATCC 43914 / DSM 3382 / HRM2</strain>
    </source>
</reference>
<dbReference type="HOGENOM" id="CLU_066901_0_1_7"/>
<keyword evidence="3" id="KW-1185">Reference proteome</keyword>
<dbReference type="PANTHER" id="PTHR14119:SF3">
    <property type="entry name" value="ISOCHORISMATASE DOMAIN-CONTAINING PROTEIN 2"/>
    <property type="match status" value="1"/>
</dbReference>
<dbReference type="InterPro" id="IPR050993">
    <property type="entry name" value="Isochorismatase_domain"/>
</dbReference>
<dbReference type="OrthoDB" id="9796958at2"/>
<dbReference type="STRING" id="177437.HRM2_29460"/>
<dbReference type="SUPFAM" id="SSF52499">
    <property type="entry name" value="Isochorismatase-like hydrolases"/>
    <property type="match status" value="1"/>
</dbReference>
<organism evidence="2 3">
    <name type="scientific">Desulforapulum autotrophicum (strain ATCC 43914 / DSM 3382 / VKM B-1955 / HRM2)</name>
    <name type="common">Desulfobacterium autotrophicum</name>
    <dbReference type="NCBI Taxonomy" id="177437"/>
    <lineage>
        <taxon>Bacteria</taxon>
        <taxon>Pseudomonadati</taxon>
        <taxon>Thermodesulfobacteriota</taxon>
        <taxon>Desulfobacteria</taxon>
        <taxon>Desulfobacterales</taxon>
        <taxon>Desulfobacteraceae</taxon>
        <taxon>Desulforapulum</taxon>
    </lineage>
</organism>